<evidence type="ECO:0000313" key="3">
    <source>
        <dbReference type="EnsemblMetazoa" id="HelroP165176"/>
    </source>
</evidence>
<dbReference type="EMBL" id="KB097639">
    <property type="protein sequence ID" value="ESN93021.1"/>
    <property type="molecule type" value="Genomic_DNA"/>
</dbReference>
<dbReference type="HOGENOM" id="CLU_2111486_0_0_1"/>
<accession>T1EWD8</accession>
<dbReference type="GeneID" id="20200888"/>
<evidence type="ECO:0000256" key="1">
    <source>
        <dbReference type="SAM" id="MobiDB-lite"/>
    </source>
</evidence>
<reference evidence="3" key="3">
    <citation type="submission" date="2015-06" db="UniProtKB">
        <authorList>
            <consortium name="EnsemblMetazoa"/>
        </authorList>
    </citation>
    <scope>IDENTIFICATION</scope>
</reference>
<organism evidence="3 4">
    <name type="scientific">Helobdella robusta</name>
    <name type="common">Californian leech</name>
    <dbReference type="NCBI Taxonomy" id="6412"/>
    <lineage>
        <taxon>Eukaryota</taxon>
        <taxon>Metazoa</taxon>
        <taxon>Spiralia</taxon>
        <taxon>Lophotrochozoa</taxon>
        <taxon>Annelida</taxon>
        <taxon>Clitellata</taxon>
        <taxon>Hirudinea</taxon>
        <taxon>Rhynchobdellida</taxon>
        <taxon>Glossiphoniidae</taxon>
        <taxon>Helobdella</taxon>
    </lineage>
</organism>
<dbReference type="EnsemblMetazoa" id="HelroT165176">
    <property type="protein sequence ID" value="HelroP165176"/>
    <property type="gene ID" value="HelroG165176"/>
</dbReference>
<evidence type="ECO:0000313" key="4">
    <source>
        <dbReference type="Proteomes" id="UP000015101"/>
    </source>
</evidence>
<proteinExistence type="predicted"/>
<sequence>MQGMIQDTGKETNRKETNRQTDKQKTDGFYSREAKEKMCQFSVIYVQLMRTSRLQPNLVNLVIISCCVQSRTPLQTPEGSFPAEGQHRQPQHRLCKCEFNMLLIFNRTTERMMNE</sequence>
<dbReference type="CTD" id="20200888"/>
<gene>
    <name evidence="3" type="primary">20200888</name>
    <name evidence="2" type="ORF">HELRODRAFT_165176</name>
</gene>
<protein>
    <submittedName>
        <fullName evidence="2 3">Uncharacterized protein</fullName>
    </submittedName>
</protein>
<reference evidence="4" key="1">
    <citation type="submission" date="2012-12" db="EMBL/GenBank/DDBJ databases">
        <authorList>
            <person name="Hellsten U."/>
            <person name="Grimwood J."/>
            <person name="Chapman J.A."/>
            <person name="Shapiro H."/>
            <person name="Aerts A."/>
            <person name="Otillar R.P."/>
            <person name="Terry A.Y."/>
            <person name="Boore J.L."/>
            <person name="Simakov O."/>
            <person name="Marletaz F."/>
            <person name="Cho S.-J."/>
            <person name="Edsinger-Gonzales E."/>
            <person name="Havlak P."/>
            <person name="Kuo D.-H."/>
            <person name="Larsson T."/>
            <person name="Lv J."/>
            <person name="Arendt D."/>
            <person name="Savage R."/>
            <person name="Osoegawa K."/>
            <person name="de Jong P."/>
            <person name="Lindberg D.R."/>
            <person name="Seaver E.C."/>
            <person name="Weisblat D.A."/>
            <person name="Putnam N.H."/>
            <person name="Grigoriev I.V."/>
            <person name="Rokhsar D.S."/>
        </authorList>
    </citation>
    <scope>NUCLEOTIDE SEQUENCE</scope>
</reference>
<keyword evidence="4" id="KW-1185">Reference proteome</keyword>
<dbReference type="KEGG" id="hro:HELRODRAFT_165176"/>
<reference evidence="2 4" key="2">
    <citation type="journal article" date="2013" name="Nature">
        <title>Insights into bilaterian evolution from three spiralian genomes.</title>
        <authorList>
            <person name="Simakov O."/>
            <person name="Marletaz F."/>
            <person name="Cho S.J."/>
            <person name="Edsinger-Gonzales E."/>
            <person name="Havlak P."/>
            <person name="Hellsten U."/>
            <person name="Kuo D.H."/>
            <person name="Larsson T."/>
            <person name="Lv J."/>
            <person name="Arendt D."/>
            <person name="Savage R."/>
            <person name="Osoegawa K."/>
            <person name="de Jong P."/>
            <person name="Grimwood J."/>
            <person name="Chapman J.A."/>
            <person name="Shapiro H."/>
            <person name="Aerts A."/>
            <person name="Otillar R.P."/>
            <person name="Terry A.Y."/>
            <person name="Boore J.L."/>
            <person name="Grigoriev I.V."/>
            <person name="Lindberg D.R."/>
            <person name="Seaver E.C."/>
            <person name="Weisblat D.A."/>
            <person name="Putnam N.H."/>
            <person name="Rokhsar D.S."/>
        </authorList>
    </citation>
    <scope>NUCLEOTIDE SEQUENCE</scope>
</reference>
<dbReference type="RefSeq" id="XP_009029285.1">
    <property type="nucleotide sequence ID" value="XM_009031037.1"/>
</dbReference>
<dbReference type="InParanoid" id="T1EWD8"/>
<feature type="region of interest" description="Disordered" evidence="1">
    <location>
        <begin position="1"/>
        <end position="29"/>
    </location>
</feature>
<dbReference type="Proteomes" id="UP000015101">
    <property type="component" value="Unassembled WGS sequence"/>
</dbReference>
<feature type="compositionally biased region" description="Basic and acidic residues" evidence="1">
    <location>
        <begin position="8"/>
        <end position="29"/>
    </location>
</feature>
<dbReference type="AlphaFoldDB" id="T1EWD8"/>
<name>T1EWD8_HELRO</name>
<dbReference type="EMBL" id="AMQM01001971">
    <property type="status" value="NOT_ANNOTATED_CDS"/>
    <property type="molecule type" value="Genomic_DNA"/>
</dbReference>
<evidence type="ECO:0000313" key="2">
    <source>
        <dbReference type="EMBL" id="ESN93021.1"/>
    </source>
</evidence>